<evidence type="ECO:0000256" key="1">
    <source>
        <dbReference type="ARBA" id="ARBA00004141"/>
    </source>
</evidence>
<evidence type="ECO:0000256" key="4">
    <source>
        <dbReference type="ARBA" id="ARBA00022692"/>
    </source>
</evidence>
<dbReference type="GO" id="GO:0022857">
    <property type="term" value="F:transmembrane transporter activity"/>
    <property type="evidence" value="ECO:0007669"/>
    <property type="project" value="InterPro"/>
</dbReference>
<dbReference type="EMBL" id="JAVFHQ010000001">
    <property type="protein sequence ID" value="KAK4550710.1"/>
    <property type="molecule type" value="Genomic_DNA"/>
</dbReference>
<keyword evidence="3 7" id="KW-0813">Transport</keyword>
<dbReference type="PIRSF" id="PIRSF002744">
    <property type="entry name" value="Pur-cyt_permease"/>
    <property type="match status" value="1"/>
</dbReference>
<keyword evidence="4 9" id="KW-0812">Transmembrane</keyword>
<keyword evidence="5 9" id="KW-1133">Transmembrane helix</keyword>
<feature type="transmembrane region" description="Helical" evidence="9">
    <location>
        <begin position="331"/>
        <end position="357"/>
    </location>
</feature>
<feature type="transmembrane region" description="Helical" evidence="9">
    <location>
        <begin position="467"/>
        <end position="490"/>
    </location>
</feature>
<comment type="subcellular location">
    <subcellularLocation>
        <location evidence="1">Membrane</location>
        <topology evidence="1">Multi-pass membrane protein</topology>
    </subcellularLocation>
</comment>
<evidence type="ECO:0000256" key="3">
    <source>
        <dbReference type="ARBA" id="ARBA00022448"/>
    </source>
</evidence>
<feature type="transmembrane region" description="Helical" evidence="9">
    <location>
        <begin position="138"/>
        <end position="162"/>
    </location>
</feature>
<organism evidence="10 11">
    <name type="scientific">Oleoguttula mirabilis</name>
    <dbReference type="NCBI Taxonomy" id="1507867"/>
    <lineage>
        <taxon>Eukaryota</taxon>
        <taxon>Fungi</taxon>
        <taxon>Dikarya</taxon>
        <taxon>Ascomycota</taxon>
        <taxon>Pezizomycotina</taxon>
        <taxon>Dothideomycetes</taxon>
        <taxon>Dothideomycetidae</taxon>
        <taxon>Mycosphaerellales</taxon>
        <taxon>Teratosphaeriaceae</taxon>
        <taxon>Oleoguttula</taxon>
    </lineage>
</organism>
<comment type="caution">
    <text evidence="10">The sequence shown here is derived from an EMBL/GenBank/DDBJ whole genome shotgun (WGS) entry which is preliminary data.</text>
</comment>
<feature type="transmembrane region" description="Helical" evidence="9">
    <location>
        <begin position="369"/>
        <end position="390"/>
    </location>
</feature>
<dbReference type="PANTHER" id="PTHR31806:SF5">
    <property type="entry name" value="PURINE-CYTOSINE PERMEASE FCY21"/>
    <property type="match status" value="1"/>
</dbReference>
<evidence type="ECO:0000313" key="11">
    <source>
        <dbReference type="Proteomes" id="UP001324427"/>
    </source>
</evidence>
<name>A0AAV9JZA8_9PEZI</name>
<feature type="region of interest" description="Disordered" evidence="8">
    <location>
        <begin position="1"/>
        <end position="22"/>
    </location>
</feature>
<protein>
    <recommendedName>
        <fullName evidence="12">Cytosine-purine permease</fullName>
    </recommendedName>
</protein>
<dbReference type="InterPro" id="IPR001248">
    <property type="entry name" value="Pur-cyt_permease"/>
</dbReference>
<proteinExistence type="inferred from homology"/>
<gene>
    <name evidence="10" type="ORF">LTR36_000289</name>
</gene>
<feature type="transmembrane region" description="Helical" evidence="9">
    <location>
        <begin position="205"/>
        <end position="225"/>
    </location>
</feature>
<dbReference type="InterPro" id="IPR026030">
    <property type="entry name" value="Pur-cyt_permease_Fcy2/21/22"/>
</dbReference>
<evidence type="ECO:0008006" key="12">
    <source>
        <dbReference type="Google" id="ProtNLM"/>
    </source>
</evidence>
<reference evidence="10 11" key="1">
    <citation type="submission" date="2021-11" db="EMBL/GenBank/DDBJ databases">
        <title>Black yeast isolated from Biological Soil Crust.</title>
        <authorList>
            <person name="Kurbessoian T."/>
        </authorList>
    </citation>
    <scope>NUCLEOTIDE SEQUENCE [LARGE SCALE GENOMIC DNA]</scope>
    <source>
        <strain evidence="10 11">CCFEE 5522</strain>
    </source>
</reference>
<keyword evidence="6 7" id="KW-0472">Membrane</keyword>
<accession>A0AAV9JZA8</accession>
<feature type="transmembrane region" description="Helical" evidence="9">
    <location>
        <begin position="174"/>
        <end position="193"/>
    </location>
</feature>
<dbReference type="PANTHER" id="PTHR31806">
    <property type="entry name" value="PURINE-CYTOSINE PERMEASE FCY2-RELATED"/>
    <property type="match status" value="1"/>
</dbReference>
<feature type="transmembrane region" description="Helical" evidence="9">
    <location>
        <begin position="276"/>
        <end position="299"/>
    </location>
</feature>
<dbReference type="Pfam" id="PF02133">
    <property type="entry name" value="Transp_cyt_pur"/>
    <property type="match status" value="1"/>
</dbReference>
<feature type="transmembrane region" description="Helical" evidence="9">
    <location>
        <begin position="237"/>
        <end position="256"/>
    </location>
</feature>
<dbReference type="Gene3D" id="1.10.4160.10">
    <property type="entry name" value="Hydantoin permease"/>
    <property type="match status" value="1"/>
</dbReference>
<dbReference type="GO" id="GO:0005886">
    <property type="term" value="C:plasma membrane"/>
    <property type="evidence" value="ECO:0007669"/>
    <property type="project" value="TreeGrafter"/>
</dbReference>
<dbReference type="Proteomes" id="UP001324427">
    <property type="component" value="Unassembled WGS sequence"/>
</dbReference>
<feature type="transmembrane region" description="Helical" evidence="9">
    <location>
        <begin position="69"/>
        <end position="92"/>
    </location>
</feature>
<dbReference type="AlphaFoldDB" id="A0AAV9JZA8"/>
<evidence type="ECO:0000256" key="9">
    <source>
        <dbReference type="SAM" id="Phobius"/>
    </source>
</evidence>
<feature type="transmembrane region" description="Helical" evidence="9">
    <location>
        <begin position="396"/>
        <end position="417"/>
    </location>
</feature>
<comment type="similarity">
    <text evidence="2 7">Belongs to the purine-cytosine permease (2.A.39) family.</text>
</comment>
<feature type="transmembrane region" description="Helical" evidence="9">
    <location>
        <begin position="98"/>
        <end position="118"/>
    </location>
</feature>
<evidence type="ECO:0000256" key="2">
    <source>
        <dbReference type="ARBA" id="ARBA00008974"/>
    </source>
</evidence>
<evidence type="ECO:0000256" key="8">
    <source>
        <dbReference type="SAM" id="MobiDB-lite"/>
    </source>
</evidence>
<evidence type="ECO:0000313" key="10">
    <source>
        <dbReference type="EMBL" id="KAK4550710.1"/>
    </source>
</evidence>
<keyword evidence="11" id="KW-1185">Reference proteome</keyword>
<sequence>MVNDDDEEKAAMDAGSTEQDVQVAEVSGLQRGAGKGLLSKLMSFRNVEARGIQPIPIDERTNKRTYTIFTLWFTMSLNPLPIVTGMTATLSYGLSLRASSLIILFFSILCTLPVGCLATLGPRTGMRQMIQARYSFGYYLVSIPVILNLATLTGFCIIDSVIGGQTLSAVSGGHLTPTVGIVIIALIAMLICFCGFKVLHQYERFAWIPALIAIVVATGCGGRHLHQQVPVEAPAAATVLSFGALVAGFLIPWGALSSDFATYMEPQTPRWKVFGYTYAGLFLPTVLLMVLGAAIGGAVPNVPSWSQGNDENSAGGVLAAMLQPAGGFGKFMVVLLSFSILGNIAATMYSITLNFQLLVPWLVRIPRSLFAIVITAIVIPISIRAATSFFTNLENFIGVIGYWASAFVAVVITEHAWFRRGDCSTYSPSVWCDAKGLPSGIAALAAAACSFALVIPSMAEVWYTGPIALHTGDIGFEMAFIVTALLYVPFRQLEIKLQGRQ</sequence>
<evidence type="ECO:0000256" key="7">
    <source>
        <dbReference type="PIRNR" id="PIRNR002744"/>
    </source>
</evidence>
<feature type="transmembrane region" description="Helical" evidence="9">
    <location>
        <begin position="437"/>
        <end position="455"/>
    </location>
</feature>
<evidence type="ECO:0000256" key="6">
    <source>
        <dbReference type="ARBA" id="ARBA00023136"/>
    </source>
</evidence>
<evidence type="ECO:0000256" key="5">
    <source>
        <dbReference type="ARBA" id="ARBA00022989"/>
    </source>
</evidence>